<proteinExistence type="inferred from homology"/>
<dbReference type="Gene3D" id="3.40.350.10">
    <property type="entry name" value="Creatinase/prolidase N-terminal domain"/>
    <property type="match status" value="1"/>
</dbReference>
<comment type="subunit">
    <text evidence="1">Component of the FACT complex.</text>
</comment>
<keyword evidence="1" id="KW-0158">Chromosome</keyword>
<dbReference type="GO" id="GO:0031491">
    <property type="term" value="F:nucleosome binding"/>
    <property type="evidence" value="ECO:0007669"/>
    <property type="project" value="TreeGrafter"/>
</dbReference>
<accession>M8B3I9</accession>
<dbReference type="GO" id="GO:0006260">
    <property type="term" value="P:DNA replication"/>
    <property type="evidence" value="ECO:0007669"/>
    <property type="project" value="UniProtKB-KW"/>
</dbReference>
<evidence type="ECO:0000259" key="2">
    <source>
        <dbReference type="SMART" id="SM01285"/>
    </source>
</evidence>
<protein>
    <recommendedName>
        <fullName evidence="1">FACT complex subunit</fullName>
    </recommendedName>
</protein>
<dbReference type="SUPFAM" id="SSF55920">
    <property type="entry name" value="Creatinase/aminopeptidase"/>
    <property type="match status" value="1"/>
</dbReference>
<dbReference type="AlphaFoldDB" id="M8B3I9"/>
<keyword evidence="1" id="KW-0227">DNA damage</keyword>
<dbReference type="Pfam" id="PF14826">
    <property type="entry name" value="FACT-Spt16_Nlob"/>
    <property type="match status" value="1"/>
</dbReference>
<feature type="domain" description="FACT complex subunit SPT16 N-terminal lobe" evidence="2">
    <location>
        <begin position="17"/>
        <end position="160"/>
    </location>
</feature>
<keyword evidence="1" id="KW-0235">DNA replication</keyword>
<reference evidence="3" key="1">
    <citation type="submission" date="2015-06" db="UniProtKB">
        <authorList>
            <consortium name="EnsemblPlants"/>
        </authorList>
    </citation>
    <scope>IDENTIFICATION</scope>
</reference>
<comment type="similarity">
    <text evidence="1">Belongs to the peptidase M24 family. SPT16 subfamily.</text>
</comment>
<dbReference type="PANTHER" id="PTHR13980">
    <property type="entry name" value="CDC68 RELATED"/>
    <property type="match status" value="1"/>
</dbReference>
<organism evidence="3">
    <name type="scientific">Aegilops tauschii</name>
    <name type="common">Tausch's goatgrass</name>
    <name type="synonym">Aegilops squarrosa</name>
    <dbReference type="NCBI Taxonomy" id="37682"/>
    <lineage>
        <taxon>Eukaryota</taxon>
        <taxon>Viridiplantae</taxon>
        <taxon>Streptophyta</taxon>
        <taxon>Embryophyta</taxon>
        <taxon>Tracheophyta</taxon>
        <taxon>Spermatophyta</taxon>
        <taxon>Magnoliopsida</taxon>
        <taxon>Liliopsida</taxon>
        <taxon>Poales</taxon>
        <taxon>Poaceae</taxon>
        <taxon>BOP clade</taxon>
        <taxon>Pooideae</taxon>
        <taxon>Triticodae</taxon>
        <taxon>Triticeae</taxon>
        <taxon>Triticinae</taxon>
        <taxon>Aegilops</taxon>
    </lineage>
</organism>
<dbReference type="ExpressionAtlas" id="M8B3I9">
    <property type="expression patterns" value="baseline"/>
</dbReference>
<keyword evidence="1" id="KW-0234">DNA repair</keyword>
<dbReference type="InterPro" id="IPR029149">
    <property type="entry name" value="Creatin/AminoP/Spt16_N"/>
</dbReference>
<comment type="subcellular location">
    <subcellularLocation>
        <location evidence="1">Nucleus</location>
    </subcellularLocation>
    <subcellularLocation>
        <location evidence="1">Chromosome</location>
    </subcellularLocation>
</comment>
<keyword evidence="1" id="KW-0539">Nucleus</keyword>
<keyword evidence="1" id="KW-0804">Transcription</keyword>
<comment type="function">
    <text evidence="1">Component of the FACT complex, a general chromatin factor that acts to reorganize nucleosomes. The FACT complex is involved in multiple processes that require DNA as a template such as mRNA elongation, DNA replication and DNA repair. During transcription elongation the FACT complex acts as a histone chaperone that both destabilizes and restores nucleosomal structure. It facilitates the passage of RNA polymerase II and transcription by promoting the dissociation of one histone H2A-H2B dimer from the nucleosome, then subsequently promotes the reestablishment of the nucleosome following the passage of RNA polymerase II.</text>
</comment>
<keyword evidence="1" id="KW-0805">Transcription regulation</keyword>
<name>M8B3I9_AEGTA</name>
<dbReference type="GO" id="GO:0035101">
    <property type="term" value="C:FACT complex"/>
    <property type="evidence" value="ECO:0007669"/>
    <property type="project" value="UniProtKB-UniRule"/>
</dbReference>
<evidence type="ECO:0000313" key="3">
    <source>
        <dbReference type="EnsemblPlants" id="EMT11277"/>
    </source>
</evidence>
<dbReference type="GO" id="GO:0006368">
    <property type="term" value="P:transcription elongation by RNA polymerase II"/>
    <property type="evidence" value="ECO:0007669"/>
    <property type="project" value="TreeGrafter"/>
</dbReference>
<dbReference type="PANTHER" id="PTHR13980:SF15">
    <property type="entry name" value="FACT COMPLEX SUBUNIT SPT16"/>
    <property type="match status" value="1"/>
</dbReference>
<dbReference type="GO" id="GO:0006281">
    <property type="term" value="P:DNA repair"/>
    <property type="evidence" value="ECO:0007669"/>
    <property type="project" value="UniProtKB-UniRule"/>
</dbReference>
<sequence>MADNGKAKLGSGAAYTTNLETFSKRLKVFYDHWNENKSHLWASSDAIAIVTPPPSEDLRHLKSTALDVWLLGYDEFPETIIVFMQKQIHFLCSEKKANLIGTIKDATAMFERNAPELLPNLTKSAGTGIGLEFRESGLNLTAKNDRLIKEGMTFNVNLGLSNVQAETNN</sequence>
<dbReference type="InterPro" id="IPR029148">
    <property type="entry name" value="FACT-SPT16_Nlobe"/>
</dbReference>
<dbReference type="InterPro" id="IPR040258">
    <property type="entry name" value="Spt16"/>
</dbReference>
<dbReference type="EnsemblPlants" id="EMT11277">
    <property type="protein sequence ID" value="EMT11277"/>
    <property type="gene ID" value="F775_00729"/>
</dbReference>
<evidence type="ECO:0000256" key="1">
    <source>
        <dbReference type="RuleBase" id="RU367052"/>
    </source>
</evidence>
<dbReference type="InterPro" id="IPR036005">
    <property type="entry name" value="Creatinase/aminopeptidase-like"/>
</dbReference>
<dbReference type="SMART" id="SM01285">
    <property type="entry name" value="FACT-Spt16_Nlob"/>
    <property type="match status" value="1"/>
</dbReference>